<evidence type="ECO:0000256" key="2">
    <source>
        <dbReference type="ARBA" id="ARBA00022763"/>
    </source>
</evidence>
<feature type="region of interest" description="Disordered" evidence="4">
    <location>
        <begin position="290"/>
        <end position="315"/>
    </location>
</feature>
<protein>
    <recommendedName>
        <fullName evidence="5">DNA endonuclease activator Ctp1 C-terminal domain-containing protein</fullName>
    </recommendedName>
</protein>
<name>A0A8H3IS95_9LECA</name>
<gene>
    <name evidence="6" type="ORF">IMSHALPRED_006116</name>
</gene>
<dbReference type="GO" id="GO:0005634">
    <property type="term" value="C:nucleus"/>
    <property type="evidence" value="ECO:0007669"/>
    <property type="project" value="UniProtKB-SubCell"/>
</dbReference>
<feature type="compositionally biased region" description="Basic and acidic residues" evidence="4">
    <location>
        <begin position="244"/>
        <end position="255"/>
    </location>
</feature>
<keyword evidence="7" id="KW-1185">Reference proteome</keyword>
<organism evidence="6 7">
    <name type="scientific">Imshaugia aleurites</name>
    <dbReference type="NCBI Taxonomy" id="172621"/>
    <lineage>
        <taxon>Eukaryota</taxon>
        <taxon>Fungi</taxon>
        <taxon>Dikarya</taxon>
        <taxon>Ascomycota</taxon>
        <taxon>Pezizomycotina</taxon>
        <taxon>Lecanoromycetes</taxon>
        <taxon>OSLEUM clade</taxon>
        <taxon>Lecanoromycetidae</taxon>
        <taxon>Lecanorales</taxon>
        <taxon>Lecanorineae</taxon>
        <taxon>Parmeliaceae</taxon>
        <taxon>Imshaugia</taxon>
    </lineage>
</organism>
<feature type="region of interest" description="Disordered" evidence="4">
    <location>
        <begin position="641"/>
        <end position="677"/>
    </location>
</feature>
<evidence type="ECO:0000256" key="3">
    <source>
        <dbReference type="ARBA" id="ARBA00023242"/>
    </source>
</evidence>
<dbReference type="AlphaFoldDB" id="A0A8H3IS95"/>
<feature type="region of interest" description="Disordered" evidence="4">
    <location>
        <begin position="154"/>
        <end position="263"/>
    </location>
</feature>
<dbReference type="GO" id="GO:0006281">
    <property type="term" value="P:DNA repair"/>
    <property type="evidence" value="ECO:0007669"/>
    <property type="project" value="InterPro"/>
</dbReference>
<evidence type="ECO:0000313" key="7">
    <source>
        <dbReference type="Proteomes" id="UP000664534"/>
    </source>
</evidence>
<feature type="compositionally biased region" description="Polar residues" evidence="4">
    <location>
        <begin position="301"/>
        <end position="310"/>
    </location>
</feature>
<feature type="region of interest" description="Disordered" evidence="4">
    <location>
        <begin position="389"/>
        <end position="424"/>
    </location>
</feature>
<feature type="domain" description="DNA endonuclease activator Ctp1 C-terminal" evidence="5">
    <location>
        <begin position="695"/>
        <end position="811"/>
    </location>
</feature>
<keyword evidence="2" id="KW-0227">DNA damage</keyword>
<dbReference type="InterPro" id="IPR013882">
    <property type="entry name" value="Ctp1_C"/>
</dbReference>
<feature type="compositionally biased region" description="Basic and acidic residues" evidence="4">
    <location>
        <begin position="533"/>
        <end position="550"/>
    </location>
</feature>
<evidence type="ECO:0000313" key="6">
    <source>
        <dbReference type="EMBL" id="CAF9924129.1"/>
    </source>
</evidence>
<dbReference type="Pfam" id="PF08573">
    <property type="entry name" value="SAE2"/>
    <property type="match status" value="1"/>
</dbReference>
<evidence type="ECO:0000259" key="5">
    <source>
        <dbReference type="Pfam" id="PF08573"/>
    </source>
</evidence>
<feature type="compositionally biased region" description="Basic residues" evidence="4">
    <location>
        <begin position="407"/>
        <end position="416"/>
    </location>
</feature>
<comment type="caution">
    <text evidence="6">The sequence shown here is derived from an EMBL/GenBank/DDBJ whole genome shotgun (WGS) entry which is preliminary data.</text>
</comment>
<reference evidence="6" key="1">
    <citation type="submission" date="2021-03" db="EMBL/GenBank/DDBJ databases">
        <authorList>
            <person name="Tagirdzhanova G."/>
        </authorList>
    </citation>
    <scope>NUCLEOTIDE SEQUENCE</scope>
</reference>
<feature type="region of interest" description="Disordered" evidence="4">
    <location>
        <begin position="449"/>
        <end position="504"/>
    </location>
</feature>
<feature type="region of interest" description="Disordered" evidence="4">
    <location>
        <begin position="331"/>
        <end position="360"/>
    </location>
</feature>
<feature type="compositionally biased region" description="Polar residues" evidence="4">
    <location>
        <begin position="229"/>
        <end position="242"/>
    </location>
</feature>
<feature type="region of interest" description="Disordered" evidence="4">
    <location>
        <begin position="519"/>
        <end position="627"/>
    </location>
</feature>
<evidence type="ECO:0000256" key="4">
    <source>
        <dbReference type="SAM" id="MobiDB-lite"/>
    </source>
</evidence>
<dbReference type="Proteomes" id="UP000664534">
    <property type="component" value="Unassembled WGS sequence"/>
</dbReference>
<feature type="compositionally biased region" description="Low complexity" evidence="4">
    <location>
        <begin position="154"/>
        <end position="163"/>
    </location>
</feature>
<keyword evidence="3" id="KW-0539">Nucleus</keyword>
<dbReference type="OrthoDB" id="5801062at2759"/>
<accession>A0A8H3IS95</accession>
<sequence length="846" mass="95301">MESPSGPEAEIRHTVIKHLEDFEHQLTEELVGKLTERDKSYSVERNKHLQEIDALRIQVARTQTLEAENSQLSAELKEGVGFEEYNRVRENLLQLERAYGKLVWAREYLETKVRQQKDSLREWKEYRKIWILKHPDKQLSDLRPSSARAIPLPAAANRRSSSAPAPPAFPNGLTPSVSGVSRSPSPHYGAPASPQDIHSRLNQAPEHHSKDHGSPSYEAGVPEAGHNTAKASDSGDVTQATPESEGRAEPIEIKPDTGGSSPVVVLERTLKRRHSARAGAQTIHVHEDDQRRFGPAPGTLLTKNEQTSSPTLPPHLHLDASHDSLDLDDVGGHLDTPRKRQRMAQERLRSSIRAPLTATQDEEDILDNMTAEDLHAIWAKRDERTSLSPDNYKILPARTAEEEKKARRDKRMARQHAHNDQVYQRLEAAEKRNPISDHPRFLSPIANEPAQQRHTPDDPNEVGQQKPQLASPVVLQPRDVNASVPPRTSDHFANRKRSFPPSRRDRGAAYVHILAEDGEGLSSNGDALQPGKQCKDDQYKSYGTADKEAKAPPTHHRIGALLTKPSPEKPLLISEEPVDDVSSDQAWSKTPNPQSVVHHNPATPRSLPAKKSEPNHGPGNKSGLSGFEPVDAAIDRYSKSAQAVNKRTRNVPAFRKGPPSDNSETRPEHEPLRARPVHRLGLQDFKFNPAHSEYAYNETVRKHDEKKSLSGCTDRHCIRCKGLRKYIADSGYKTAQKPGESEDEADWRLMQEFLGDNHRQLRSMPKKERADLLVEAKVKEFANRYGCHRQAFSRPRDVPGYWEVDFPTTQEEAENRAAADVIEREKVQERYWEAMRPKGKWMFADE</sequence>
<evidence type="ECO:0000256" key="1">
    <source>
        <dbReference type="ARBA" id="ARBA00004123"/>
    </source>
</evidence>
<feature type="compositionally biased region" description="Low complexity" evidence="4">
    <location>
        <begin position="175"/>
        <end position="186"/>
    </location>
</feature>
<comment type="subcellular location">
    <subcellularLocation>
        <location evidence="1">Nucleus</location>
    </subcellularLocation>
</comment>
<feature type="compositionally biased region" description="Basic and acidic residues" evidence="4">
    <location>
        <begin position="663"/>
        <end position="673"/>
    </location>
</feature>
<feature type="compositionally biased region" description="Polar residues" evidence="4">
    <location>
        <begin position="583"/>
        <end position="597"/>
    </location>
</feature>
<feature type="compositionally biased region" description="Basic and acidic residues" evidence="4">
    <location>
        <begin position="331"/>
        <end position="349"/>
    </location>
</feature>
<proteinExistence type="predicted"/>
<dbReference type="EMBL" id="CAJPDT010000035">
    <property type="protein sequence ID" value="CAF9924129.1"/>
    <property type="molecule type" value="Genomic_DNA"/>
</dbReference>